<evidence type="ECO:0000259" key="18">
    <source>
        <dbReference type="Pfam" id="PF19028"/>
    </source>
</evidence>
<dbReference type="PANTHER" id="PTHR11311">
    <property type="entry name" value="SPONDIN"/>
    <property type="match status" value="1"/>
</dbReference>
<accession>A0A667Z7H6</accession>
<evidence type="ECO:0000313" key="21">
    <source>
        <dbReference type="Proteomes" id="UP000472263"/>
    </source>
</evidence>
<reference evidence="20" key="3">
    <citation type="submission" date="2025-09" db="UniProtKB">
        <authorList>
            <consortium name="Ensembl"/>
        </authorList>
    </citation>
    <scope>IDENTIFICATION</scope>
</reference>
<feature type="domain" description="Thrombospondin type-1" evidence="19">
    <location>
        <begin position="1479"/>
        <end position="1518"/>
    </location>
</feature>
<sequence length="1610" mass="178235">MPVLASASGLSSLCLTLFFSKAAVFNENVLCVSPVLLAGQWGQCVGEECGSGGVQTRTIWCVHMEGWTTHHSYCQHMDKPESQRHCFKVCEWHQDLFAWDVSDWGACVLIPFFSNELKLRTAECVTAQHGIQRRKVQCVRTSNRTAVTSKICEFFSQKPAVEQACLIPCPQDCVVSDFTSWSVCSKTCGAGLQHRTRHVLATPMYGGANCPNLTQTRICSGLGACPAGESEHQYSLKVGPWSECRLPHHKGVLFSGRTTVDFNSSSKEKNTVKRHTQAAHHHEHHHRHHSHTHGSQPLSWELEVGYQTRQVRCTRSDGKNAMLSLCTQDKSPLTFQACVMPKDCETSDWSSWSPCSKTCRASDLSPGYRLRTRIMTQIPVGGGRGCPALEEKEACNIIGDLLPNCPRYVWRTTDWGECRIAPLLSQQDRRLANISILCGGGIQTRETYCVQVPDDLAPHYRKEVSRPVSVKLCAGGEPPPAVQHCSVPCQPHRPLSPWSPWGACLHDNCEEPQGRKGFRQRRRQVLWEPSGPADSCPQLVESIPCEDPACYLWQVQPEDQCIPATGSCGPGTTSRNVTCVNTEGEEVPSSLCVDDPPPTVVPCEAACPGDCVIGPWSSWSSCSHSCATKNAEGRQSRRRSVLALPGQGKECPAAPALEEWRVCNDHPCMVFYWEASAWGPCIEDNSMSLNGTGLWNGTTTCAVGVQIRKVNCMKMNAGQVISKRCPDSARPDTVRPCLLPCRRDCIVTPFSEWTACPSSSNTTVATQSRYRTVIQRPANGGQECPDTLYEERECEPLPVCPVYRWKTHKWHSCSLVPESIRQGLAGPGKLVEMAWRQEVSDGDLANMTECLRWAAAPPPQIRRCRVACKDDCTLSAWSRFSECGGCGGARSRRRSLTGRSKKKERCLDEALYPLAETEACPCDEFLSQPFGNWSTCILPDPSAPGSLQGWTDRRAVKECGQGLRYKAVACIDQQGHLVDPTLCTDSGYVVEVCHVPCPLDCKLSDWSAWSACSASCGSGLKIRSKWLREKAFNGGRPCPKLDLKNQVYEAMPCHSECSQYEWRTEPWSICTINTVDELPACGEGVQSRKIRCMRRGAAGGGASSVDDSLCEQEEMPPRAQVCFLPCPEHCVTAPWGPWSTCPQPCDLSTTRNRTRHVLRLPASEDLACPELVQSEPCVLNSTCFTYQHRWSTCQLSENAICGQGSRSRLLDCARSDGKVVELKMCEQFGLINKLRLSGSCVVDCPVSCLLSDWSPWAECSHTCGSQGHTVRSRRILQDAHEEGRPCPTHLTQTKPCPIRPCYTWLLSNWSPCTVEGADCGEGLRRRNLTCVVHWGDRPESPSARPVQEELCGDKLWQQSQQELELPCFVPCPGDCHLTEWSSWSSCQLTCLEGRSFETTGRQARSRAVVIQVMENQDSCPHQVFETQPCKGGKCHSYQWRTGGWSDNERAVWCQRSDGVNVTGGCFPQNRPTTVRHCHPPCTKPFSHCTPSGVCGCEKGYTEVMTTHGFLDYCTRTPGADNKKADVKTNSGRLKPGPSQAQDFFNEWTLRPVGPDGRLKLWVYGVTAVGFILILFIIALSFLVCKPSKTTKTSPPPQKPLTLAYDGDMDM</sequence>
<evidence type="ECO:0000259" key="19">
    <source>
        <dbReference type="Pfam" id="PF23308"/>
    </source>
</evidence>
<evidence type="ECO:0000256" key="13">
    <source>
        <dbReference type="ARBA" id="ARBA00023273"/>
    </source>
</evidence>
<keyword evidence="21" id="KW-1185">Reference proteome</keyword>
<keyword evidence="5 16" id="KW-0812">Transmembrane</keyword>
<feature type="domain" description="Spondin-like TSP1" evidence="18">
    <location>
        <begin position="745"/>
        <end position="798"/>
    </location>
</feature>
<keyword evidence="3" id="KW-1003">Cell membrane</keyword>
<feature type="compositionally biased region" description="Basic residues" evidence="15">
    <location>
        <begin position="272"/>
        <end position="292"/>
    </location>
</feature>
<dbReference type="InParanoid" id="A0A667Z7H6"/>
<dbReference type="FunFam" id="2.20.100.10:FF:000018">
    <property type="entry name" value="Thrombospondin type 1 domain containing 7A"/>
    <property type="match status" value="1"/>
</dbReference>
<evidence type="ECO:0000313" key="20">
    <source>
        <dbReference type="Ensembl" id="ENSMMDP00005034573.1"/>
    </source>
</evidence>
<dbReference type="PROSITE" id="PS50092">
    <property type="entry name" value="TSP1"/>
    <property type="match status" value="12"/>
</dbReference>
<dbReference type="FunFam" id="2.20.100.10:FF:000014">
    <property type="entry name" value="Thrombospondin type 1 domain containing 7A"/>
    <property type="match status" value="1"/>
</dbReference>
<dbReference type="InterPro" id="IPR000884">
    <property type="entry name" value="TSP1_rpt"/>
</dbReference>
<evidence type="ECO:0000256" key="15">
    <source>
        <dbReference type="SAM" id="MobiDB-lite"/>
    </source>
</evidence>
<evidence type="ECO:0000256" key="17">
    <source>
        <dbReference type="SAM" id="SignalP"/>
    </source>
</evidence>
<keyword evidence="13" id="KW-0966">Cell projection</keyword>
<evidence type="ECO:0000256" key="3">
    <source>
        <dbReference type="ARBA" id="ARBA00022475"/>
    </source>
</evidence>
<evidence type="ECO:0000256" key="6">
    <source>
        <dbReference type="ARBA" id="ARBA00022729"/>
    </source>
</evidence>
<dbReference type="SUPFAM" id="SSF82895">
    <property type="entry name" value="TSP-1 type 1 repeat"/>
    <property type="match status" value="11"/>
</dbReference>
<dbReference type="FunFam" id="2.20.100.10:FF:000015">
    <property type="entry name" value="Thrombospondin, type I, domain containing 7A"/>
    <property type="match status" value="1"/>
</dbReference>
<evidence type="ECO:0000256" key="1">
    <source>
        <dbReference type="ARBA" id="ARBA00004251"/>
    </source>
</evidence>
<dbReference type="Ensembl" id="ENSMMDT00005035335.1">
    <property type="protein sequence ID" value="ENSMMDP00005034573.1"/>
    <property type="gene ID" value="ENSMMDG00005016269.1"/>
</dbReference>
<dbReference type="GO" id="GO:0005886">
    <property type="term" value="C:plasma membrane"/>
    <property type="evidence" value="ECO:0007669"/>
    <property type="project" value="UniProtKB-SubCell"/>
</dbReference>
<keyword evidence="7" id="KW-0677">Repeat</keyword>
<evidence type="ECO:0000256" key="11">
    <source>
        <dbReference type="ARBA" id="ARBA00023157"/>
    </source>
</evidence>
<dbReference type="Pfam" id="PF23308">
    <property type="entry name" value="TSP1_TSH7A-B_C"/>
    <property type="match status" value="1"/>
</dbReference>
<dbReference type="GO" id="GO:0030036">
    <property type="term" value="P:actin cytoskeleton organization"/>
    <property type="evidence" value="ECO:0007669"/>
    <property type="project" value="TreeGrafter"/>
</dbReference>
<evidence type="ECO:0000256" key="12">
    <source>
        <dbReference type="ARBA" id="ARBA00023180"/>
    </source>
</evidence>
<feature type="domain" description="Spondin-like TSP1" evidence="18">
    <location>
        <begin position="344"/>
        <end position="396"/>
    </location>
</feature>
<dbReference type="InterPro" id="IPR044004">
    <property type="entry name" value="TSP1_spondin_dom"/>
</dbReference>
<evidence type="ECO:0000256" key="4">
    <source>
        <dbReference type="ARBA" id="ARBA00022657"/>
    </source>
</evidence>
<feature type="chain" id="PRO_5025410317" description="Thrombospondin type-1 domain-containing protein 7A" evidence="17">
    <location>
        <begin position="23"/>
        <end position="1610"/>
    </location>
</feature>
<reference evidence="20" key="1">
    <citation type="submission" date="2019-06" db="EMBL/GenBank/DDBJ databases">
        <authorList>
            <consortium name="Wellcome Sanger Institute Data Sharing"/>
        </authorList>
    </citation>
    <scope>NUCLEOTIDE SEQUENCE [LARGE SCALE GENOMIC DNA]</scope>
</reference>
<feature type="region of interest" description="Disordered" evidence="15">
    <location>
        <begin position="263"/>
        <end position="297"/>
    </location>
</feature>
<keyword evidence="11" id="KW-1015">Disulfide bond</keyword>
<evidence type="ECO:0000256" key="10">
    <source>
        <dbReference type="ARBA" id="ARBA00023136"/>
    </source>
</evidence>
<gene>
    <name evidence="20" type="primary">THSD7B</name>
    <name evidence="20" type="synonym">thsd7ba</name>
</gene>
<comment type="subcellular location">
    <subcellularLocation>
        <location evidence="1">Cell membrane</location>
        <topology evidence="1">Single-pass type I membrane protein</topology>
    </subcellularLocation>
    <subcellularLocation>
        <location evidence="2">Cell projection</location>
    </subcellularLocation>
</comment>
<dbReference type="FunFam" id="2.20.100.10:FF:000050">
    <property type="entry name" value="Thrombospondin type 1 domain containing 7B"/>
    <property type="match status" value="1"/>
</dbReference>
<dbReference type="Pfam" id="PF19028">
    <property type="entry name" value="TSP1_spondin"/>
    <property type="match status" value="6"/>
</dbReference>
<organism evidence="20 21">
    <name type="scientific">Myripristis murdjan</name>
    <name type="common">pinecone soldierfish</name>
    <dbReference type="NCBI Taxonomy" id="586833"/>
    <lineage>
        <taxon>Eukaryota</taxon>
        <taxon>Metazoa</taxon>
        <taxon>Chordata</taxon>
        <taxon>Craniata</taxon>
        <taxon>Vertebrata</taxon>
        <taxon>Euteleostomi</taxon>
        <taxon>Actinopterygii</taxon>
        <taxon>Neopterygii</taxon>
        <taxon>Teleostei</taxon>
        <taxon>Neoteleostei</taxon>
        <taxon>Acanthomorphata</taxon>
        <taxon>Holocentriformes</taxon>
        <taxon>Holocentridae</taxon>
        <taxon>Myripristis</taxon>
    </lineage>
</organism>
<dbReference type="InterPro" id="IPR036383">
    <property type="entry name" value="TSP1_rpt_sf"/>
</dbReference>
<feature type="region of interest" description="Disordered" evidence="15">
    <location>
        <begin position="1587"/>
        <end position="1610"/>
    </location>
</feature>
<feature type="transmembrane region" description="Helical" evidence="16">
    <location>
        <begin position="1560"/>
        <end position="1584"/>
    </location>
</feature>
<reference evidence="20" key="2">
    <citation type="submission" date="2025-08" db="UniProtKB">
        <authorList>
            <consortium name="Ensembl"/>
        </authorList>
    </citation>
    <scope>IDENTIFICATION</scope>
</reference>
<keyword evidence="9 16" id="KW-1133">Transmembrane helix</keyword>
<evidence type="ECO:0000256" key="2">
    <source>
        <dbReference type="ARBA" id="ARBA00004316"/>
    </source>
</evidence>
<dbReference type="Proteomes" id="UP000472263">
    <property type="component" value="Chromosome 21"/>
</dbReference>
<dbReference type="PANTHER" id="PTHR11311:SF7">
    <property type="entry name" value="THROMBOSPONDIN TYPE-1 DOMAIN-CONTAINING PROTEIN 7B"/>
    <property type="match status" value="1"/>
</dbReference>
<keyword evidence="6 17" id="KW-0732">Signal</keyword>
<dbReference type="GO" id="GO:0042995">
    <property type="term" value="C:cell projection"/>
    <property type="evidence" value="ECO:0007669"/>
    <property type="project" value="UniProtKB-SubCell"/>
</dbReference>
<dbReference type="InterPro" id="IPR056991">
    <property type="entry name" value="TSP1_TSH7A-B_C"/>
</dbReference>
<keyword evidence="10 16" id="KW-0472">Membrane</keyword>
<keyword evidence="12" id="KW-0325">Glycoprotein</keyword>
<evidence type="ECO:0000256" key="8">
    <source>
        <dbReference type="ARBA" id="ARBA00022782"/>
    </source>
</evidence>
<dbReference type="Pfam" id="PF00090">
    <property type="entry name" value="TSP_1"/>
    <property type="match status" value="2"/>
</dbReference>
<dbReference type="FunFam" id="2.20.100.10:FF:000019">
    <property type="entry name" value="Thrombospondin type 1 domain containing 7A"/>
    <property type="match status" value="1"/>
</dbReference>
<dbReference type="GO" id="GO:0030154">
    <property type="term" value="P:cell differentiation"/>
    <property type="evidence" value="ECO:0007669"/>
    <property type="project" value="UniProtKB-KW"/>
</dbReference>
<dbReference type="FunFam" id="2.20.100.10:FF:000027">
    <property type="entry name" value="Thrombospondin type 1 domain containing 7A"/>
    <property type="match status" value="1"/>
</dbReference>
<feature type="domain" description="Spondin-like TSP1" evidence="18">
    <location>
        <begin position="1248"/>
        <end position="1301"/>
    </location>
</feature>
<protein>
    <recommendedName>
        <fullName evidence="14">Thrombospondin type-1 domain-containing protein 7A</fullName>
    </recommendedName>
</protein>
<feature type="domain" description="Spondin-like TSP1" evidence="18">
    <location>
        <begin position="173"/>
        <end position="221"/>
    </location>
</feature>
<evidence type="ECO:0000256" key="7">
    <source>
        <dbReference type="ARBA" id="ARBA00022737"/>
    </source>
</evidence>
<proteinExistence type="predicted"/>
<evidence type="ECO:0000256" key="16">
    <source>
        <dbReference type="SAM" id="Phobius"/>
    </source>
</evidence>
<evidence type="ECO:0000256" key="5">
    <source>
        <dbReference type="ARBA" id="ARBA00022692"/>
    </source>
</evidence>
<dbReference type="FunFam" id="2.20.100.10:FF:000031">
    <property type="entry name" value="Thrombospondin type 1 domain containing 7A"/>
    <property type="match status" value="1"/>
</dbReference>
<dbReference type="GO" id="GO:0001525">
    <property type="term" value="P:angiogenesis"/>
    <property type="evidence" value="ECO:0007669"/>
    <property type="project" value="UniProtKB-KW"/>
</dbReference>
<evidence type="ECO:0000256" key="14">
    <source>
        <dbReference type="ARBA" id="ARBA00069078"/>
    </source>
</evidence>
<feature type="signal peptide" evidence="17">
    <location>
        <begin position="1"/>
        <end position="22"/>
    </location>
</feature>
<dbReference type="Pfam" id="PF19030">
    <property type="entry name" value="TSP1_ADAMTS"/>
    <property type="match status" value="3"/>
</dbReference>
<feature type="domain" description="Spondin-like TSP1" evidence="18">
    <location>
        <begin position="1001"/>
        <end position="1053"/>
    </location>
</feature>
<name>A0A667Z7H6_9TELE</name>
<evidence type="ECO:0000256" key="9">
    <source>
        <dbReference type="ARBA" id="ARBA00022989"/>
    </source>
</evidence>
<keyword evidence="4" id="KW-0037">Angiogenesis</keyword>
<keyword evidence="8" id="KW-0221">Differentiation</keyword>
<dbReference type="InterPro" id="IPR051418">
    <property type="entry name" value="Spondin/Thrombospondin_T1"/>
</dbReference>
<feature type="domain" description="Spondin-like TSP1" evidence="18">
    <location>
        <begin position="1375"/>
        <end position="1434"/>
    </location>
</feature>
<dbReference type="FunFam" id="2.20.100.10:FF:000017">
    <property type="entry name" value="Thrombospondin type 1 domain containing 7A"/>
    <property type="match status" value="1"/>
</dbReference>
<dbReference type="SMART" id="SM00209">
    <property type="entry name" value="TSP1"/>
    <property type="match status" value="13"/>
</dbReference>
<dbReference type="GeneTree" id="ENSGT00940000159262"/>
<dbReference type="Gene3D" id="2.20.100.10">
    <property type="entry name" value="Thrombospondin type-1 (TSP1) repeat"/>
    <property type="match status" value="9"/>
</dbReference>